<dbReference type="EMBL" id="CM023483">
    <property type="protein sequence ID" value="KAH6935187.1"/>
    <property type="molecule type" value="Genomic_DNA"/>
</dbReference>
<name>A0ACB7SMA3_HYAAI</name>
<evidence type="ECO:0000313" key="1">
    <source>
        <dbReference type="EMBL" id="KAH6935187.1"/>
    </source>
</evidence>
<keyword evidence="2" id="KW-1185">Reference proteome</keyword>
<reference evidence="1" key="1">
    <citation type="submission" date="2020-05" db="EMBL/GenBank/DDBJ databases">
        <title>Large-scale comparative analyses of tick genomes elucidate their genetic diversity and vector capacities.</title>
        <authorList>
            <person name="Jia N."/>
            <person name="Wang J."/>
            <person name="Shi W."/>
            <person name="Du L."/>
            <person name="Sun Y."/>
            <person name="Zhan W."/>
            <person name="Jiang J."/>
            <person name="Wang Q."/>
            <person name="Zhang B."/>
            <person name="Ji P."/>
            <person name="Sakyi L.B."/>
            <person name="Cui X."/>
            <person name="Yuan T."/>
            <person name="Jiang B."/>
            <person name="Yang W."/>
            <person name="Lam T.T.-Y."/>
            <person name="Chang Q."/>
            <person name="Ding S."/>
            <person name="Wang X."/>
            <person name="Zhu J."/>
            <person name="Ruan X."/>
            <person name="Zhao L."/>
            <person name="Wei J."/>
            <person name="Que T."/>
            <person name="Du C."/>
            <person name="Cheng J."/>
            <person name="Dai P."/>
            <person name="Han X."/>
            <person name="Huang E."/>
            <person name="Gao Y."/>
            <person name="Liu J."/>
            <person name="Shao H."/>
            <person name="Ye R."/>
            <person name="Li L."/>
            <person name="Wei W."/>
            <person name="Wang X."/>
            <person name="Wang C."/>
            <person name="Yang T."/>
            <person name="Huo Q."/>
            <person name="Li W."/>
            <person name="Guo W."/>
            <person name="Chen H."/>
            <person name="Zhou L."/>
            <person name="Ni X."/>
            <person name="Tian J."/>
            <person name="Zhou Y."/>
            <person name="Sheng Y."/>
            <person name="Liu T."/>
            <person name="Pan Y."/>
            <person name="Xia L."/>
            <person name="Li J."/>
            <person name="Zhao F."/>
            <person name="Cao W."/>
        </authorList>
    </citation>
    <scope>NUCLEOTIDE SEQUENCE</scope>
    <source>
        <strain evidence="1">Hyas-2018</strain>
    </source>
</reference>
<evidence type="ECO:0000313" key="2">
    <source>
        <dbReference type="Proteomes" id="UP000821845"/>
    </source>
</evidence>
<gene>
    <name evidence="1" type="ORF">HPB50_004375</name>
</gene>
<protein>
    <submittedName>
        <fullName evidence="1">Uncharacterized protein</fullName>
    </submittedName>
</protein>
<organism evidence="1 2">
    <name type="scientific">Hyalomma asiaticum</name>
    <name type="common">Tick</name>
    <dbReference type="NCBI Taxonomy" id="266040"/>
    <lineage>
        <taxon>Eukaryota</taxon>
        <taxon>Metazoa</taxon>
        <taxon>Ecdysozoa</taxon>
        <taxon>Arthropoda</taxon>
        <taxon>Chelicerata</taxon>
        <taxon>Arachnida</taxon>
        <taxon>Acari</taxon>
        <taxon>Parasitiformes</taxon>
        <taxon>Ixodida</taxon>
        <taxon>Ixodoidea</taxon>
        <taxon>Ixodidae</taxon>
        <taxon>Hyalomminae</taxon>
        <taxon>Hyalomma</taxon>
    </lineage>
</organism>
<dbReference type="Proteomes" id="UP000821845">
    <property type="component" value="Chromosome 3"/>
</dbReference>
<sequence length="90" mass="9978">MLMTQSPTSISVLVNLWQSFDELRLQRPDKTSCNPIQALASQSQMANQTTVLYPVRTKILSVKRLPDSLLHTTGITSDIDVTASNLYGDL</sequence>
<comment type="caution">
    <text evidence="1">The sequence shown here is derived from an EMBL/GenBank/DDBJ whole genome shotgun (WGS) entry which is preliminary data.</text>
</comment>
<accession>A0ACB7SMA3</accession>
<proteinExistence type="predicted"/>